<accession>A0AAE8YQ38</accession>
<keyword evidence="1" id="KW-0175">Coiled coil</keyword>
<dbReference type="Gene3D" id="1.20.120.780">
    <property type="entry name" value="DNA mimic ocr"/>
    <property type="match status" value="1"/>
</dbReference>
<reference evidence="2" key="1">
    <citation type="submission" date="2021-10" db="EMBL/GenBank/DDBJ databases">
        <authorList>
            <person name="Larson W."/>
            <person name="Thurgood T.L."/>
            <person name="Rodriguez A."/>
            <person name="Sharma R."/>
            <person name="Kruger J."/>
            <person name="Davis K."/>
            <person name="Findley J."/>
            <person name="Grose J.H."/>
        </authorList>
    </citation>
    <scope>NUCLEOTIDE SEQUENCE</scope>
</reference>
<name>A0AAE8YQ38_9CAUD</name>
<dbReference type="SUPFAM" id="SSF101059">
    <property type="entry name" value="B-form DNA mimic Ocr"/>
    <property type="match status" value="1"/>
</dbReference>
<dbReference type="Pfam" id="PF08684">
    <property type="entry name" value="ocr"/>
    <property type="match status" value="1"/>
</dbReference>
<dbReference type="EMBL" id="OK499982">
    <property type="protein sequence ID" value="UGO47533.1"/>
    <property type="molecule type" value="Genomic_DNA"/>
</dbReference>
<evidence type="ECO:0000313" key="3">
    <source>
        <dbReference type="Proteomes" id="UP000827755"/>
    </source>
</evidence>
<gene>
    <name evidence="2" type="ORF">LILPAPAWES_2</name>
</gene>
<feature type="coiled-coil region" evidence="1">
    <location>
        <begin position="1"/>
        <end position="28"/>
    </location>
</feature>
<evidence type="ECO:0000256" key="1">
    <source>
        <dbReference type="SAM" id="Coils"/>
    </source>
</evidence>
<sequence length="124" mass="14308">MTTYNELLETARNELKDAIRELHVTDDDIRDRLAEIVDSNVPFINHEIFEVFANGGISHEMDDSGLIEGVTDVIQILQARIYEELSNDLYGELEDLIQEYNDELEDEAETCGYGYDDEEEDDEQ</sequence>
<evidence type="ECO:0000313" key="2">
    <source>
        <dbReference type="EMBL" id="UGO47533.1"/>
    </source>
</evidence>
<organism evidence="2 3">
    <name type="scientific">Morganella phage vB_MmoP_Lilpapawes</name>
    <dbReference type="NCBI Taxonomy" id="2894803"/>
    <lineage>
        <taxon>Viruses</taxon>
        <taxon>Duplodnaviria</taxon>
        <taxon>Heunggongvirae</taxon>
        <taxon>Uroviricota</taxon>
        <taxon>Caudoviricetes</taxon>
        <taxon>Autographivirales</taxon>
        <taxon>Autotranscriptaviridae</taxon>
        <taxon>Studiervirinae</taxon>
        <taxon>Minipunavirus</taxon>
        <taxon>Minipunavirus lilpapawes</taxon>
    </lineage>
</organism>
<dbReference type="Proteomes" id="UP000827755">
    <property type="component" value="Segment"/>
</dbReference>
<dbReference type="InterPro" id="IPR036207">
    <property type="entry name" value="B-form_Ocr"/>
</dbReference>
<keyword evidence="3" id="KW-1185">Reference proteome</keyword>
<dbReference type="InterPro" id="IPR014798">
    <property type="entry name" value="Ocr"/>
</dbReference>
<protein>
    <submittedName>
        <fullName evidence="2">Uncharacterized protein</fullName>
    </submittedName>
</protein>
<proteinExistence type="predicted"/>